<dbReference type="GO" id="GO:0046872">
    <property type="term" value="F:metal ion binding"/>
    <property type="evidence" value="ECO:0007669"/>
    <property type="project" value="UniProtKB-KW"/>
</dbReference>
<comment type="similarity">
    <text evidence="6">Belongs to the peptidase M48 family.</text>
</comment>
<evidence type="ECO:0000313" key="8">
    <source>
        <dbReference type="EMBL" id="CAA9351890.1"/>
    </source>
</evidence>
<keyword evidence="4 6" id="KW-0862">Zinc</keyword>
<organism evidence="8">
    <name type="scientific">uncultured Gemmatimonadota bacterium</name>
    <dbReference type="NCBI Taxonomy" id="203437"/>
    <lineage>
        <taxon>Bacteria</taxon>
        <taxon>Pseudomonadati</taxon>
        <taxon>Gemmatimonadota</taxon>
        <taxon>environmental samples</taxon>
    </lineage>
</organism>
<comment type="cofactor">
    <cofactor evidence="6">
        <name>Zn(2+)</name>
        <dbReference type="ChEBI" id="CHEBI:29105"/>
    </cofactor>
    <text evidence="6">Binds 1 zinc ion per subunit.</text>
</comment>
<sequence>MLPRVILLLAVLALVACALRQLYLALWSFPALRPDQMEGAEPQTPRDDAELESGAFLHRILTEGFSHEREPWALEQARRVADRLQAGRPDDERFRVEVLWTSEVTAFTGPGRWIYLSRRLMERCIHEDAVAMVVAHEIAHHDMGHLDASSPLGWMVSHRMHGPEYELQADAHGLNLCLAAGYDAWRCLHLFDVLEAHALDAGARAAVFGPEDAMDAELAGEAVWRVDLRRWLHERRTGYPPLRERKAALARAYEAAAATP</sequence>
<keyword evidence="5 6" id="KW-0482">Metalloprotease</keyword>
<evidence type="ECO:0000259" key="7">
    <source>
        <dbReference type="Pfam" id="PF01435"/>
    </source>
</evidence>
<feature type="domain" description="Peptidase M48" evidence="7">
    <location>
        <begin position="69"/>
        <end position="146"/>
    </location>
</feature>
<accession>A0A6J4M9C2</accession>
<dbReference type="GO" id="GO:0004222">
    <property type="term" value="F:metalloendopeptidase activity"/>
    <property type="evidence" value="ECO:0007669"/>
    <property type="project" value="InterPro"/>
</dbReference>
<evidence type="ECO:0000256" key="4">
    <source>
        <dbReference type="ARBA" id="ARBA00022833"/>
    </source>
</evidence>
<dbReference type="Gene3D" id="3.30.2010.10">
    <property type="entry name" value="Metalloproteases ('zincins'), catalytic domain"/>
    <property type="match status" value="1"/>
</dbReference>
<dbReference type="Pfam" id="PF01435">
    <property type="entry name" value="Peptidase_M48"/>
    <property type="match status" value="1"/>
</dbReference>
<dbReference type="EMBL" id="CADCTV010000662">
    <property type="protein sequence ID" value="CAA9351890.1"/>
    <property type="molecule type" value="Genomic_DNA"/>
</dbReference>
<name>A0A6J4M9C2_9BACT</name>
<evidence type="ECO:0000256" key="5">
    <source>
        <dbReference type="ARBA" id="ARBA00023049"/>
    </source>
</evidence>
<gene>
    <name evidence="8" type="ORF">AVDCRST_MAG89-3175</name>
</gene>
<dbReference type="InterPro" id="IPR001915">
    <property type="entry name" value="Peptidase_M48"/>
</dbReference>
<dbReference type="PROSITE" id="PS51257">
    <property type="entry name" value="PROKAR_LIPOPROTEIN"/>
    <property type="match status" value="1"/>
</dbReference>
<proteinExistence type="inferred from homology"/>
<evidence type="ECO:0000256" key="1">
    <source>
        <dbReference type="ARBA" id="ARBA00022670"/>
    </source>
</evidence>
<keyword evidence="2" id="KW-0479">Metal-binding</keyword>
<evidence type="ECO:0000256" key="6">
    <source>
        <dbReference type="RuleBase" id="RU003983"/>
    </source>
</evidence>
<keyword evidence="3 6" id="KW-0378">Hydrolase</keyword>
<evidence type="ECO:0000256" key="2">
    <source>
        <dbReference type="ARBA" id="ARBA00022723"/>
    </source>
</evidence>
<reference evidence="8" key="1">
    <citation type="submission" date="2020-02" db="EMBL/GenBank/DDBJ databases">
        <authorList>
            <person name="Meier V. D."/>
        </authorList>
    </citation>
    <scope>NUCLEOTIDE SEQUENCE</scope>
    <source>
        <strain evidence="8">AVDCRST_MAG89</strain>
    </source>
</reference>
<protein>
    <recommendedName>
        <fullName evidence="7">Peptidase M48 domain-containing protein</fullName>
    </recommendedName>
</protein>
<keyword evidence="1 6" id="KW-0645">Protease</keyword>
<evidence type="ECO:0000256" key="3">
    <source>
        <dbReference type="ARBA" id="ARBA00022801"/>
    </source>
</evidence>
<dbReference type="AlphaFoldDB" id="A0A6J4M9C2"/>
<dbReference type="GO" id="GO:0006508">
    <property type="term" value="P:proteolysis"/>
    <property type="evidence" value="ECO:0007669"/>
    <property type="project" value="UniProtKB-KW"/>
</dbReference>